<feature type="region of interest" description="Disordered" evidence="1">
    <location>
        <begin position="160"/>
        <end position="192"/>
    </location>
</feature>
<reference evidence="2" key="1">
    <citation type="submission" date="2020-01" db="EMBL/GenBank/DDBJ databases">
        <title>Whole-genome analyses of novel actinobacteria.</title>
        <authorList>
            <person name="Sahin N."/>
        </authorList>
    </citation>
    <scope>NUCLEOTIDE SEQUENCE</scope>
    <source>
        <strain evidence="2">YC537</strain>
    </source>
</reference>
<dbReference type="AlphaFoldDB" id="A0A964UPQ9"/>
<organism evidence="2 3">
    <name type="scientific">Streptomyces boluensis</name>
    <dbReference type="NCBI Taxonomy" id="1775135"/>
    <lineage>
        <taxon>Bacteria</taxon>
        <taxon>Bacillati</taxon>
        <taxon>Actinomycetota</taxon>
        <taxon>Actinomycetes</taxon>
        <taxon>Kitasatosporales</taxon>
        <taxon>Streptomycetaceae</taxon>
        <taxon>Streptomyces</taxon>
    </lineage>
</organism>
<feature type="region of interest" description="Disordered" evidence="1">
    <location>
        <begin position="17"/>
        <end position="37"/>
    </location>
</feature>
<evidence type="ECO:0000313" key="3">
    <source>
        <dbReference type="Proteomes" id="UP000598297"/>
    </source>
</evidence>
<evidence type="ECO:0000313" key="2">
    <source>
        <dbReference type="EMBL" id="NBE51718.1"/>
    </source>
</evidence>
<evidence type="ECO:0000256" key="1">
    <source>
        <dbReference type="SAM" id="MobiDB-lite"/>
    </source>
</evidence>
<keyword evidence="3" id="KW-1185">Reference proteome</keyword>
<dbReference type="EMBL" id="JAAAHS010000050">
    <property type="protein sequence ID" value="NBE51718.1"/>
    <property type="molecule type" value="Genomic_DNA"/>
</dbReference>
<accession>A0A964UPQ9</accession>
<name>A0A964UPQ9_9ACTN</name>
<dbReference type="Proteomes" id="UP000598297">
    <property type="component" value="Unassembled WGS sequence"/>
</dbReference>
<comment type="caution">
    <text evidence="2">The sequence shown here is derived from an EMBL/GenBank/DDBJ whole genome shotgun (WGS) entry which is preliminary data.</text>
</comment>
<feature type="non-terminal residue" evidence="2">
    <location>
        <position position="192"/>
    </location>
</feature>
<sequence>MTLGAVVIGGTGVATYAVAGPDPQDSGDGLSRTKRPAEVHDIALRPAGTGKRELPRTSTEPFSLLGVSWQGPRTTVDGTAQVRTRALADRAWTDWQPLGLDPHVQEDVEPGMRGASEPLWVGPSDGVEVRVVAADGTSTTGLPKGLEVNLVDPGVTAKEAKNPALGTEGTSTAAYALPAASGDPSAPDSPDP</sequence>
<evidence type="ECO:0008006" key="4">
    <source>
        <dbReference type="Google" id="ProtNLM"/>
    </source>
</evidence>
<protein>
    <recommendedName>
        <fullName evidence="4">N-acetylmuramoyl-L-alanine amidase</fullName>
    </recommendedName>
</protein>
<proteinExistence type="predicted"/>
<gene>
    <name evidence="2" type="ORF">GUY60_09805</name>
</gene>